<dbReference type="RefSeq" id="XP_034233540.1">
    <property type="nucleotide sequence ID" value="XM_034377649.1"/>
</dbReference>
<accession>A0A6P8YA00</accession>
<evidence type="ECO:0000313" key="1">
    <source>
        <dbReference type="Proteomes" id="UP000515158"/>
    </source>
</evidence>
<proteinExistence type="predicted"/>
<dbReference type="InParanoid" id="A0A6P8YA00"/>
<dbReference type="AlphaFoldDB" id="A0A6P8YA00"/>
<keyword evidence="1" id="KW-1185">Reference proteome</keyword>
<dbReference type="GeneID" id="117640791"/>
<sequence length="137" mass="15804">MGNYLPTDQVDDDAAKGIGPCGKGDPNDFSLTHKEIHISIPKYQKIAAEMFKCNHLHESYQKCADDSALPMYSCSDEINKYVECVRHWSTDLEYRNAITAEYLVLREEYRKTGRRRLYRGLKGETYVTLEQLTGFKV</sequence>
<gene>
    <name evidence="2" type="primary">LOC117640791</name>
</gene>
<dbReference type="OrthoDB" id="6224010at2759"/>
<reference evidence="2" key="1">
    <citation type="submission" date="2025-08" db="UniProtKB">
        <authorList>
            <consortium name="RefSeq"/>
        </authorList>
    </citation>
    <scope>IDENTIFICATION</scope>
    <source>
        <tissue evidence="2">Total insect</tissue>
    </source>
</reference>
<dbReference type="Proteomes" id="UP000515158">
    <property type="component" value="Unplaced"/>
</dbReference>
<evidence type="ECO:0000313" key="2">
    <source>
        <dbReference type="RefSeq" id="XP_034233540.1"/>
    </source>
</evidence>
<dbReference type="KEGG" id="tpal:117640791"/>
<organism evidence="2">
    <name type="scientific">Thrips palmi</name>
    <name type="common">Melon thrips</name>
    <dbReference type="NCBI Taxonomy" id="161013"/>
    <lineage>
        <taxon>Eukaryota</taxon>
        <taxon>Metazoa</taxon>
        <taxon>Ecdysozoa</taxon>
        <taxon>Arthropoda</taxon>
        <taxon>Hexapoda</taxon>
        <taxon>Insecta</taxon>
        <taxon>Pterygota</taxon>
        <taxon>Neoptera</taxon>
        <taxon>Paraneoptera</taxon>
        <taxon>Thysanoptera</taxon>
        <taxon>Terebrantia</taxon>
        <taxon>Thripoidea</taxon>
        <taxon>Thripidae</taxon>
        <taxon>Thrips</taxon>
    </lineage>
</organism>
<name>A0A6P8YA00_THRPL</name>
<protein>
    <submittedName>
        <fullName evidence="2">Uncharacterized protein LOC117640791 isoform X1</fullName>
    </submittedName>
</protein>